<evidence type="ECO:0000313" key="4">
    <source>
        <dbReference type="Proteomes" id="UP000005237"/>
    </source>
</evidence>
<sequence length="114" mass="12664">MRFLILLLLVVSALIADGFPTNQSKQLAQPFINISNLDSSEWNNHPEFVHIRRRRWLSKLGDIAGYIMNSVGNLGGLLMPDKQSAPKLASEQPVPTSDSKPHVPTALGSRTFRK</sequence>
<reference evidence="4" key="1">
    <citation type="submission" date="2010-08" db="EMBL/GenBank/DDBJ databases">
        <authorList>
            <consortium name="Caenorhabditis japonica Sequencing Consortium"/>
            <person name="Wilson R.K."/>
        </authorList>
    </citation>
    <scope>NUCLEOTIDE SEQUENCE [LARGE SCALE GENOMIC DNA]</scope>
    <source>
        <strain evidence="4">DF5081</strain>
    </source>
</reference>
<reference evidence="3" key="2">
    <citation type="submission" date="2022-06" db="UniProtKB">
        <authorList>
            <consortium name="EnsemblMetazoa"/>
        </authorList>
    </citation>
    <scope>IDENTIFICATION</scope>
    <source>
        <strain evidence="3">DF5081</strain>
    </source>
</reference>
<dbReference type="EnsemblMetazoa" id="CJA36019.1">
    <property type="protein sequence ID" value="CJA36019.1"/>
    <property type="gene ID" value="WBGene00211866"/>
</dbReference>
<evidence type="ECO:0000256" key="1">
    <source>
        <dbReference type="SAM" id="MobiDB-lite"/>
    </source>
</evidence>
<feature type="chain" id="PRO_5035850253" evidence="2">
    <location>
        <begin position="19"/>
        <end position="114"/>
    </location>
</feature>
<keyword evidence="2" id="KW-0732">Signal</keyword>
<evidence type="ECO:0000313" key="3">
    <source>
        <dbReference type="EnsemblMetazoa" id="CJA36019.1"/>
    </source>
</evidence>
<name>A0A8R1EFW5_CAEJA</name>
<accession>A0A8R1EFW5</accession>
<feature type="signal peptide" evidence="2">
    <location>
        <begin position="1"/>
        <end position="18"/>
    </location>
</feature>
<dbReference type="AlphaFoldDB" id="A0A8R1EFW5"/>
<feature type="region of interest" description="Disordered" evidence="1">
    <location>
        <begin position="82"/>
        <end position="114"/>
    </location>
</feature>
<organism evidence="3 4">
    <name type="scientific">Caenorhabditis japonica</name>
    <dbReference type="NCBI Taxonomy" id="281687"/>
    <lineage>
        <taxon>Eukaryota</taxon>
        <taxon>Metazoa</taxon>
        <taxon>Ecdysozoa</taxon>
        <taxon>Nematoda</taxon>
        <taxon>Chromadorea</taxon>
        <taxon>Rhabditida</taxon>
        <taxon>Rhabditina</taxon>
        <taxon>Rhabditomorpha</taxon>
        <taxon>Rhabditoidea</taxon>
        <taxon>Rhabditidae</taxon>
        <taxon>Peloderinae</taxon>
        <taxon>Caenorhabditis</taxon>
    </lineage>
</organism>
<protein>
    <submittedName>
        <fullName evidence="3">Uncharacterized protein</fullName>
    </submittedName>
</protein>
<evidence type="ECO:0000256" key="2">
    <source>
        <dbReference type="SAM" id="SignalP"/>
    </source>
</evidence>
<keyword evidence="4" id="KW-1185">Reference proteome</keyword>
<dbReference type="Proteomes" id="UP000005237">
    <property type="component" value="Unassembled WGS sequence"/>
</dbReference>
<proteinExistence type="predicted"/>